<dbReference type="EMBL" id="RQZF01000009">
    <property type="protein sequence ID" value="RRC94835.1"/>
    <property type="molecule type" value="Genomic_DNA"/>
</dbReference>
<keyword evidence="3" id="KW-1185">Reference proteome</keyword>
<name>A0A3P1SDL5_9ACTO</name>
<reference evidence="2 3" key="1">
    <citation type="submission" date="2018-11" db="EMBL/GenBank/DDBJ databases">
        <title>Genomes From Bacteria Associated with the Canine Oral Cavity: a Test Case for Automated Genome-Based Taxonomic Assignment.</title>
        <authorList>
            <person name="Coil D.A."/>
            <person name="Jospin G."/>
            <person name="Darling A.E."/>
            <person name="Wallis C."/>
            <person name="Davis I.J."/>
            <person name="Harris S."/>
            <person name="Eisen J.A."/>
            <person name="Holcombe L.J."/>
            <person name="O'Flynn C."/>
        </authorList>
    </citation>
    <scope>NUCLEOTIDE SEQUENCE [LARGE SCALE GENOMIC DNA]</scope>
    <source>
        <strain evidence="2 3">OH770</strain>
    </source>
</reference>
<evidence type="ECO:0000313" key="3">
    <source>
        <dbReference type="Proteomes" id="UP000280444"/>
    </source>
</evidence>
<dbReference type="Proteomes" id="UP000280444">
    <property type="component" value="Unassembled WGS sequence"/>
</dbReference>
<dbReference type="OrthoDB" id="4993203at2"/>
<evidence type="ECO:0000313" key="2">
    <source>
        <dbReference type="EMBL" id="RRC94835.1"/>
    </source>
</evidence>
<dbReference type="RefSeq" id="WP_124871305.1">
    <property type="nucleotide sequence ID" value="NZ_RQZF01000009.1"/>
</dbReference>
<feature type="chain" id="PRO_5038886406" evidence="1">
    <location>
        <begin position="23"/>
        <end position="194"/>
    </location>
</feature>
<organism evidence="2 3">
    <name type="scientific">Schaalia canis</name>
    <dbReference type="NCBI Taxonomy" id="100469"/>
    <lineage>
        <taxon>Bacteria</taxon>
        <taxon>Bacillati</taxon>
        <taxon>Actinomycetota</taxon>
        <taxon>Actinomycetes</taxon>
        <taxon>Actinomycetales</taxon>
        <taxon>Actinomycetaceae</taxon>
        <taxon>Schaalia</taxon>
    </lineage>
</organism>
<keyword evidence="1" id="KW-0732">Signal</keyword>
<accession>A0A3P1SDL5</accession>
<dbReference type="AlphaFoldDB" id="A0A3P1SDL5"/>
<gene>
    <name evidence="2" type="ORF">EII11_08110</name>
</gene>
<protein>
    <submittedName>
        <fullName evidence="2">Uncharacterized protein</fullName>
    </submittedName>
</protein>
<feature type="signal peptide" evidence="1">
    <location>
        <begin position="1"/>
        <end position="22"/>
    </location>
</feature>
<comment type="caution">
    <text evidence="2">The sequence shown here is derived from an EMBL/GenBank/DDBJ whole genome shotgun (WGS) entry which is preliminary data.</text>
</comment>
<evidence type="ECO:0000256" key="1">
    <source>
        <dbReference type="SAM" id="SignalP"/>
    </source>
</evidence>
<sequence length="194" mass="20239">MFKKFGAALATCALAATLGVVAIPGALASSEPAVPVVKLTAATCADKSTHLSVTGFEADSNAQQQYRFVVEVEGLAKPLKQLNGAERKSVLTGETNAATIFGESKLEAMYGKTVTIKSYWFNTGKNGTFKFPVDRQVANFTTMAGDNMTKMVPLGASNTLTLVDPATLNCTPAGPAPKDSADDITVPTSHCCSV</sequence>
<proteinExistence type="predicted"/>